<dbReference type="EMBL" id="JAACXV010014267">
    <property type="protein sequence ID" value="KAF7269047.1"/>
    <property type="molecule type" value="Genomic_DNA"/>
</dbReference>
<name>A0A834HYC2_RHYFE</name>
<gene>
    <name evidence="2" type="ORF">GWI33_017886</name>
</gene>
<accession>A0A834HYC2</accession>
<dbReference type="AlphaFoldDB" id="A0A834HYC2"/>
<keyword evidence="3" id="KW-1185">Reference proteome</keyword>
<sequence length="135" mass="14862">MFKPNIKHKNLQTCRFVIISVTVPPTATTPRLSPAFGGNKKRNGRHSRTKSDYRPAVVNLLVLAEDNLEGNRQKEGHLSRENTLAEINLQSKQKGGCLMTAAAADLVRGEWGRSERGDRNRAMAVELEGGRGAIL</sequence>
<evidence type="ECO:0000256" key="1">
    <source>
        <dbReference type="SAM" id="MobiDB-lite"/>
    </source>
</evidence>
<reference evidence="2" key="1">
    <citation type="submission" date="2020-08" db="EMBL/GenBank/DDBJ databases">
        <title>Genome sequencing and assembly of the red palm weevil Rhynchophorus ferrugineus.</title>
        <authorList>
            <person name="Dias G.B."/>
            <person name="Bergman C.M."/>
            <person name="Manee M."/>
        </authorList>
    </citation>
    <scope>NUCLEOTIDE SEQUENCE</scope>
    <source>
        <strain evidence="2">AA-2017</strain>
        <tissue evidence="2">Whole larva</tissue>
    </source>
</reference>
<protein>
    <submittedName>
        <fullName evidence="2">Uncharacterized protein</fullName>
    </submittedName>
</protein>
<organism evidence="2 3">
    <name type="scientific">Rhynchophorus ferrugineus</name>
    <name type="common">Red palm weevil</name>
    <name type="synonym">Curculio ferrugineus</name>
    <dbReference type="NCBI Taxonomy" id="354439"/>
    <lineage>
        <taxon>Eukaryota</taxon>
        <taxon>Metazoa</taxon>
        <taxon>Ecdysozoa</taxon>
        <taxon>Arthropoda</taxon>
        <taxon>Hexapoda</taxon>
        <taxon>Insecta</taxon>
        <taxon>Pterygota</taxon>
        <taxon>Neoptera</taxon>
        <taxon>Endopterygota</taxon>
        <taxon>Coleoptera</taxon>
        <taxon>Polyphaga</taxon>
        <taxon>Cucujiformia</taxon>
        <taxon>Curculionidae</taxon>
        <taxon>Dryophthorinae</taxon>
        <taxon>Rhynchophorus</taxon>
    </lineage>
</organism>
<evidence type="ECO:0000313" key="3">
    <source>
        <dbReference type="Proteomes" id="UP000625711"/>
    </source>
</evidence>
<dbReference type="Proteomes" id="UP000625711">
    <property type="component" value="Unassembled WGS sequence"/>
</dbReference>
<evidence type="ECO:0000313" key="2">
    <source>
        <dbReference type="EMBL" id="KAF7269047.1"/>
    </source>
</evidence>
<proteinExistence type="predicted"/>
<feature type="compositionally biased region" description="Basic residues" evidence="1">
    <location>
        <begin position="39"/>
        <end position="48"/>
    </location>
</feature>
<comment type="caution">
    <text evidence="2">The sequence shown here is derived from an EMBL/GenBank/DDBJ whole genome shotgun (WGS) entry which is preliminary data.</text>
</comment>
<feature type="region of interest" description="Disordered" evidence="1">
    <location>
        <begin position="28"/>
        <end position="50"/>
    </location>
</feature>